<evidence type="ECO:0000313" key="7">
    <source>
        <dbReference type="EMBL" id="MDN4163299.1"/>
    </source>
</evidence>
<feature type="transmembrane region" description="Helical" evidence="6">
    <location>
        <begin position="399"/>
        <end position="417"/>
    </location>
</feature>
<dbReference type="InterPro" id="IPR050833">
    <property type="entry name" value="Poly_Biosynth_Transport"/>
</dbReference>
<dbReference type="InterPro" id="IPR002797">
    <property type="entry name" value="Polysacc_synth"/>
</dbReference>
<evidence type="ECO:0000256" key="5">
    <source>
        <dbReference type="ARBA" id="ARBA00023136"/>
    </source>
</evidence>
<reference evidence="7" key="1">
    <citation type="submission" date="2023-06" db="EMBL/GenBank/DDBJ databases">
        <title>Draft genome sequence of Nocardioides sp. SOB72.</title>
        <authorList>
            <person name="Zhang G."/>
        </authorList>
    </citation>
    <scope>NUCLEOTIDE SEQUENCE</scope>
    <source>
        <strain evidence="7">SOB72</strain>
    </source>
</reference>
<evidence type="ECO:0000256" key="3">
    <source>
        <dbReference type="ARBA" id="ARBA00022692"/>
    </source>
</evidence>
<accession>A0ABT8EZ58</accession>
<dbReference type="EMBL" id="JAUHJR010000011">
    <property type="protein sequence ID" value="MDN4163299.1"/>
    <property type="molecule type" value="Genomic_DNA"/>
</dbReference>
<feature type="transmembrane region" description="Helical" evidence="6">
    <location>
        <begin position="107"/>
        <end position="126"/>
    </location>
</feature>
<feature type="transmembrane region" description="Helical" evidence="6">
    <location>
        <begin position="41"/>
        <end position="61"/>
    </location>
</feature>
<keyword evidence="3 6" id="KW-0812">Transmembrane</keyword>
<comment type="caution">
    <text evidence="7">The sequence shown here is derived from an EMBL/GenBank/DDBJ whole genome shotgun (WGS) entry which is preliminary data.</text>
</comment>
<keyword evidence="5 6" id="KW-0472">Membrane</keyword>
<name>A0ABT8EZ58_9ACTN</name>
<keyword evidence="8" id="KW-1185">Reference proteome</keyword>
<dbReference type="PANTHER" id="PTHR30250">
    <property type="entry name" value="PST FAMILY PREDICTED COLANIC ACID TRANSPORTER"/>
    <property type="match status" value="1"/>
</dbReference>
<organism evidence="7 8">
    <name type="scientific">Nocardioides abyssi</name>
    <dbReference type="NCBI Taxonomy" id="3058370"/>
    <lineage>
        <taxon>Bacteria</taxon>
        <taxon>Bacillati</taxon>
        <taxon>Actinomycetota</taxon>
        <taxon>Actinomycetes</taxon>
        <taxon>Propionibacteriales</taxon>
        <taxon>Nocardioidaceae</taxon>
        <taxon>Nocardioides</taxon>
    </lineage>
</organism>
<feature type="transmembrane region" description="Helical" evidence="6">
    <location>
        <begin position="339"/>
        <end position="362"/>
    </location>
</feature>
<evidence type="ECO:0000256" key="6">
    <source>
        <dbReference type="SAM" id="Phobius"/>
    </source>
</evidence>
<proteinExistence type="predicted"/>
<feature type="transmembrane region" description="Helical" evidence="6">
    <location>
        <begin position="162"/>
        <end position="180"/>
    </location>
</feature>
<dbReference type="Pfam" id="PF01943">
    <property type="entry name" value="Polysacc_synt"/>
    <property type="match status" value="1"/>
</dbReference>
<dbReference type="Proteomes" id="UP001168537">
    <property type="component" value="Unassembled WGS sequence"/>
</dbReference>
<feature type="transmembrane region" description="Helical" evidence="6">
    <location>
        <begin position="192"/>
        <end position="209"/>
    </location>
</feature>
<dbReference type="PANTHER" id="PTHR30250:SF11">
    <property type="entry name" value="O-ANTIGEN TRANSPORTER-RELATED"/>
    <property type="match status" value="1"/>
</dbReference>
<evidence type="ECO:0000256" key="1">
    <source>
        <dbReference type="ARBA" id="ARBA00004651"/>
    </source>
</evidence>
<gene>
    <name evidence="7" type="ORF">QWY29_18150</name>
</gene>
<keyword evidence="4 6" id="KW-1133">Transmembrane helix</keyword>
<feature type="transmembrane region" description="Helical" evidence="6">
    <location>
        <begin position="374"/>
        <end position="393"/>
    </location>
</feature>
<evidence type="ECO:0000256" key="4">
    <source>
        <dbReference type="ARBA" id="ARBA00022989"/>
    </source>
</evidence>
<protein>
    <submittedName>
        <fullName evidence="7">Oligosaccharide flippase family protein</fullName>
    </submittedName>
</protein>
<sequence length="432" mass="45881">MRCLCNGTSSRIRGSGWGIHFAVTSLLRNVGMLVCLQGVNYLAPLIITPYLIAVCGIEVYGDVAYCLGVYVFITVVADAGLLVRGTHQVSEATGARRRRVASAIYGARFWSGCTGSVLLVLIAMSMEGGDRRSIMLCLAPAVLAQCMQPVWYFRGIERPSDFLLIFSFGRTAFVALVLIFVKDSESPELVGLFQSCTLSFSAVLGAVIMRRRSDLGGFLDPRGAIKVLWQARGFGGANLGYAFLSSAGLMVLGNLAPSAVVGAYSLVDQLSKAARGLRDAVADAVLPWAARTARGDVVTIFAIVAAMVFAALAASVPWLGSALIEIFGSGQVSGGEPTLMLFILALALVPDSLSAFLGYPWFAARGAIERVNRCVILTALLYGALLSGAAWMWPGSGAATTSMYLVAVVSLAFALLFSRSRLENTSRLKCPR</sequence>
<feature type="transmembrane region" description="Helical" evidence="6">
    <location>
        <begin position="67"/>
        <end position="86"/>
    </location>
</feature>
<feature type="transmembrane region" description="Helical" evidence="6">
    <location>
        <begin position="297"/>
        <end position="319"/>
    </location>
</feature>
<keyword evidence="2" id="KW-1003">Cell membrane</keyword>
<evidence type="ECO:0000313" key="8">
    <source>
        <dbReference type="Proteomes" id="UP001168537"/>
    </source>
</evidence>
<evidence type="ECO:0000256" key="2">
    <source>
        <dbReference type="ARBA" id="ARBA00022475"/>
    </source>
</evidence>
<comment type="subcellular location">
    <subcellularLocation>
        <location evidence="1">Cell membrane</location>
        <topology evidence="1">Multi-pass membrane protein</topology>
    </subcellularLocation>
</comment>
<dbReference type="RefSeq" id="WP_300962578.1">
    <property type="nucleotide sequence ID" value="NZ_JAUHJR010000011.1"/>
</dbReference>